<proteinExistence type="predicted"/>
<sequence length="705" mass="81257">MIHTHENRGGTISSLGSIEDFNDMVLDSGLTDAGFEGEPFTWSNKRVWRRLDRVLYSQEWVELFNSTRVSHLPRRLSDQHPLLISATRTEDKVLSSFRFQHMWIMHPNFQEMIKQSWGAPIYGYGMYRLQQKLYRLKDHMKQWNRDIFGNVFSLVDQAKAAANEAEKQFDRLPSEANLINLNRQNAALVHALNLESEFWRQKSNCKWLEAGERNTKFFHSSVKKKRLKSRISKVIDNQQEITDSAQIKGSAVHFFGSILYDGFAAVTDFFSGTPMPRSFTATSIILIPKNDSPQSWSEFKPISLCNVTNKILSKLLYNKISQALPDLISPSQSGFVPGRLIANNILLAQEMTHHLDMRHSKGNLILKLDMSKAYDRVKWKFLYAILEKMGFPARFIPLIKHCIEHCWFTILVNGESSGFFKSSQGLRQGDPISPALFILASEALSRGLNHLFTQNPNMLYQTGCKTRVTHLAYADDIIIFTRYRGLGIRNIRETVIAFSHKLWWRLRQNNSLWASFTISKYCKKSTPAFAKGKQKDSNIWRRFCSIKSVSQENTFWSLGAGNVSFWYDCWLPTGTLHSLSHPNRASNALVKSFWTNHSWDIDKLKEVVPQHIMELILEIPINPQHQDVMHWKPSPHGSFSTKSAWEITRDHKPPLAIFKNLWSPLVRPTISIFIWKVLHNWISVDSGLKQKGILLASRCVLLFEG</sequence>
<evidence type="ECO:0000313" key="2">
    <source>
        <dbReference type="EMBL" id="KAL0287958.1"/>
    </source>
</evidence>
<organism evidence="2">
    <name type="scientific">Sesamum angustifolium</name>
    <dbReference type="NCBI Taxonomy" id="2727405"/>
    <lineage>
        <taxon>Eukaryota</taxon>
        <taxon>Viridiplantae</taxon>
        <taxon>Streptophyta</taxon>
        <taxon>Embryophyta</taxon>
        <taxon>Tracheophyta</taxon>
        <taxon>Spermatophyta</taxon>
        <taxon>Magnoliopsida</taxon>
        <taxon>eudicotyledons</taxon>
        <taxon>Gunneridae</taxon>
        <taxon>Pentapetalae</taxon>
        <taxon>asterids</taxon>
        <taxon>lamiids</taxon>
        <taxon>Lamiales</taxon>
        <taxon>Pedaliaceae</taxon>
        <taxon>Sesamum</taxon>
    </lineage>
</organism>
<comment type="caution">
    <text evidence="2">The sequence shown here is derived from an EMBL/GenBank/DDBJ whole genome shotgun (WGS) entry which is preliminary data.</text>
</comment>
<evidence type="ECO:0000259" key="1">
    <source>
        <dbReference type="PROSITE" id="PS50878"/>
    </source>
</evidence>
<dbReference type="AlphaFoldDB" id="A0AAW2J2L2"/>
<protein>
    <recommendedName>
        <fullName evidence="1">Reverse transcriptase domain-containing protein</fullName>
    </recommendedName>
</protein>
<dbReference type="PROSITE" id="PS50878">
    <property type="entry name" value="RT_POL"/>
    <property type="match status" value="1"/>
</dbReference>
<dbReference type="SUPFAM" id="SSF56672">
    <property type="entry name" value="DNA/RNA polymerases"/>
    <property type="match status" value="1"/>
</dbReference>
<dbReference type="PANTHER" id="PTHR31635:SF196">
    <property type="entry name" value="REVERSE TRANSCRIPTASE DOMAIN-CONTAINING PROTEIN-RELATED"/>
    <property type="match status" value="1"/>
</dbReference>
<gene>
    <name evidence="2" type="ORF">Sangu_2668400</name>
</gene>
<reference evidence="2" key="2">
    <citation type="journal article" date="2024" name="Plant">
        <title>Genomic evolution and insights into agronomic trait innovations of Sesamum species.</title>
        <authorList>
            <person name="Miao H."/>
            <person name="Wang L."/>
            <person name="Qu L."/>
            <person name="Liu H."/>
            <person name="Sun Y."/>
            <person name="Le M."/>
            <person name="Wang Q."/>
            <person name="Wei S."/>
            <person name="Zheng Y."/>
            <person name="Lin W."/>
            <person name="Duan Y."/>
            <person name="Cao H."/>
            <person name="Xiong S."/>
            <person name="Wang X."/>
            <person name="Wei L."/>
            <person name="Li C."/>
            <person name="Ma Q."/>
            <person name="Ju M."/>
            <person name="Zhao R."/>
            <person name="Li G."/>
            <person name="Mu C."/>
            <person name="Tian Q."/>
            <person name="Mei H."/>
            <person name="Zhang T."/>
            <person name="Gao T."/>
            <person name="Zhang H."/>
        </authorList>
    </citation>
    <scope>NUCLEOTIDE SEQUENCE</scope>
    <source>
        <strain evidence="2">G01</strain>
    </source>
</reference>
<feature type="domain" description="Reverse transcriptase" evidence="1">
    <location>
        <begin position="268"/>
        <end position="545"/>
    </location>
</feature>
<dbReference type="Gene3D" id="3.60.10.10">
    <property type="entry name" value="Endonuclease/exonuclease/phosphatase"/>
    <property type="match status" value="1"/>
</dbReference>
<dbReference type="InterPro" id="IPR026960">
    <property type="entry name" value="RVT-Znf"/>
</dbReference>
<reference evidence="2" key="1">
    <citation type="submission" date="2020-06" db="EMBL/GenBank/DDBJ databases">
        <authorList>
            <person name="Li T."/>
            <person name="Hu X."/>
            <person name="Zhang T."/>
            <person name="Song X."/>
            <person name="Zhang H."/>
            <person name="Dai N."/>
            <person name="Sheng W."/>
            <person name="Hou X."/>
            <person name="Wei L."/>
        </authorList>
    </citation>
    <scope>NUCLEOTIDE SEQUENCE</scope>
    <source>
        <strain evidence="2">G01</strain>
        <tissue evidence="2">Leaf</tissue>
    </source>
</reference>
<accession>A0AAW2J2L2</accession>
<dbReference type="InterPro" id="IPR036691">
    <property type="entry name" value="Endo/exonu/phosph_ase_sf"/>
</dbReference>
<dbReference type="InterPro" id="IPR043502">
    <property type="entry name" value="DNA/RNA_pol_sf"/>
</dbReference>
<name>A0AAW2J2L2_9LAMI</name>
<dbReference type="SUPFAM" id="SSF56219">
    <property type="entry name" value="DNase I-like"/>
    <property type="match status" value="1"/>
</dbReference>
<dbReference type="InterPro" id="IPR000477">
    <property type="entry name" value="RT_dom"/>
</dbReference>
<dbReference type="CDD" id="cd01650">
    <property type="entry name" value="RT_nLTR_like"/>
    <property type="match status" value="1"/>
</dbReference>
<dbReference type="Pfam" id="PF13966">
    <property type="entry name" value="zf-RVT"/>
    <property type="match status" value="1"/>
</dbReference>
<dbReference type="Pfam" id="PF00078">
    <property type="entry name" value="RVT_1"/>
    <property type="match status" value="1"/>
</dbReference>
<dbReference type="PANTHER" id="PTHR31635">
    <property type="entry name" value="REVERSE TRANSCRIPTASE DOMAIN-CONTAINING PROTEIN-RELATED"/>
    <property type="match status" value="1"/>
</dbReference>
<dbReference type="EMBL" id="JACGWK010001460">
    <property type="protein sequence ID" value="KAL0287958.1"/>
    <property type="molecule type" value="Genomic_DNA"/>
</dbReference>